<sequence>MLGLLISCSRPGKPKPFHIMRFLSNVLATLVGLFIFCMMGFFLLIFIAAIAGSGSDTVSVKDNSVIVLDLSRITNDYGGKINYKDIDYFEENHDGVVDILRAIEAAQTDPSIKGISILNNQSQLGMAQNKAIRDALEQFKQSGKFVYAYANYYTQKEYYLNSVANAVYLNPVGEMDFKGLSSEIMFFKDLQEKSGVKVEVIRHGKYKSAVEPFLDNKMSDANREQISALLQSVWDATIVDIAKSRNVPEQRLNEIANGLLARTPEMALAEKLVDKVVYEDVYHDDIRKKLKVDANEKYNQIDILDYAENIATTADTYLAPDKIAIIYAQGEIDGGEGDVTTIGEGSIRRSLQEARKDDAVKAIVLRIDSPGGSALTSDLIWREIELTKKEKPVVVSMGNLAASGGYYIACNSNRIFAEANTITGSIGVFGMLPNFTPLATKIGINTEQVSTHANAAGYSAFKPLSENFKNVTQESVERIYGTFVDRVAKGRKMTTAAVDSIGQGRVWSGSEALKIGLVDEIGGLDDAIAYAAKLAKTEDFATQDFPEYEKSFWDWLESMGMPFAKSRETVLREEIGEENYRMIQQIKRITAQKGVRAALPFGIDIR</sequence>
<evidence type="ECO:0000256" key="4">
    <source>
        <dbReference type="ARBA" id="ARBA00022801"/>
    </source>
</evidence>
<feature type="transmembrane region" description="Helical" evidence="8">
    <location>
        <begin position="22"/>
        <end position="51"/>
    </location>
</feature>
<keyword evidence="8" id="KW-0812">Transmembrane</keyword>
<proteinExistence type="inferred from homology"/>
<dbReference type="InterPro" id="IPR047217">
    <property type="entry name" value="S49_SppA_67K_type_N"/>
</dbReference>
<dbReference type="EMBL" id="FMVF01000009">
    <property type="protein sequence ID" value="SCY72394.1"/>
    <property type="molecule type" value="Genomic_DNA"/>
</dbReference>
<name>A0A1G5I8P9_9FLAO</name>
<reference evidence="10 11" key="1">
    <citation type="submission" date="2016-10" db="EMBL/GenBank/DDBJ databases">
        <authorList>
            <person name="de Groot N.N."/>
        </authorList>
    </citation>
    <scope>NUCLEOTIDE SEQUENCE [LARGE SCALE GENOMIC DNA]</scope>
    <source>
        <strain evidence="10 11">CGMCC 1.7031</strain>
    </source>
</reference>
<dbReference type="InterPro" id="IPR002142">
    <property type="entry name" value="Peptidase_S49"/>
</dbReference>
<dbReference type="SUPFAM" id="SSF52096">
    <property type="entry name" value="ClpP/crotonase"/>
    <property type="match status" value="2"/>
</dbReference>
<dbReference type="Gene3D" id="6.20.330.10">
    <property type="match status" value="1"/>
</dbReference>
<keyword evidence="4" id="KW-0378">Hydrolase</keyword>
<dbReference type="GO" id="GO:0008236">
    <property type="term" value="F:serine-type peptidase activity"/>
    <property type="evidence" value="ECO:0007669"/>
    <property type="project" value="UniProtKB-KW"/>
</dbReference>
<dbReference type="Gene3D" id="3.90.226.10">
    <property type="entry name" value="2-enoyl-CoA Hydratase, Chain A, domain 1"/>
    <property type="match status" value="2"/>
</dbReference>
<dbReference type="PANTHER" id="PTHR33209:SF1">
    <property type="entry name" value="PEPTIDASE S49 DOMAIN-CONTAINING PROTEIN"/>
    <property type="match status" value="1"/>
</dbReference>
<dbReference type="PIRSF" id="PIRSF001217">
    <property type="entry name" value="Protease_4_SppA"/>
    <property type="match status" value="1"/>
</dbReference>
<dbReference type="InterPro" id="IPR004635">
    <property type="entry name" value="Pept_S49_SppA"/>
</dbReference>
<keyword evidence="3 10" id="KW-0645">Protease</keyword>
<comment type="similarity">
    <text evidence="2">Belongs to the peptidase S49 family.</text>
</comment>
<feature type="domain" description="Peptidase S49" evidence="9">
    <location>
        <begin position="387"/>
        <end position="536"/>
    </location>
</feature>
<dbReference type="NCBIfam" id="TIGR00706">
    <property type="entry name" value="SppA_dom"/>
    <property type="match status" value="1"/>
</dbReference>
<feature type="domain" description="Peptidase S49" evidence="9">
    <location>
        <begin position="139"/>
        <end position="291"/>
    </location>
</feature>
<dbReference type="InterPro" id="IPR004634">
    <property type="entry name" value="Pept_S49_pIV"/>
</dbReference>
<dbReference type="GO" id="GO:0006465">
    <property type="term" value="P:signal peptide processing"/>
    <property type="evidence" value="ECO:0007669"/>
    <property type="project" value="InterPro"/>
</dbReference>
<protein>
    <submittedName>
        <fullName evidence="10">Protease-4</fullName>
    </submittedName>
</protein>
<accession>A0A1G5I8P9</accession>
<evidence type="ECO:0000256" key="2">
    <source>
        <dbReference type="ARBA" id="ARBA00008683"/>
    </source>
</evidence>
<evidence type="ECO:0000256" key="5">
    <source>
        <dbReference type="ARBA" id="ARBA00022825"/>
    </source>
</evidence>
<evidence type="ECO:0000256" key="6">
    <source>
        <dbReference type="ARBA" id="ARBA00023136"/>
    </source>
</evidence>
<dbReference type="InterPro" id="IPR047272">
    <property type="entry name" value="S49_SppA_C"/>
</dbReference>
<keyword evidence="5" id="KW-0720">Serine protease</keyword>
<evidence type="ECO:0000313" key="10">
    <source>
        <dbReference type="EMBL" id="SCY72394.1"/>
    </source>
</evidence>
<keyword evidence="6 8" id="KW-0472">Membrane</keyword>
<dbReference type="CDD" id="cd07023">
    <property type="entry name" value="S49_Sppa_N_C"/>
    <property type="match status" value="1"/>
</dbReference>
<dbReference type="Pfam" id="PF01343">
    <property type="entry name" value="Peptidase_S49"/>
    <property type="match status" value="2"/>
</dbReference>
<evidence type="ECO:0000259" key="9">
    <source>
        <dbReference type="Pfam" id="PF01343"/>
    </source>
</evidence>
<evidence type="ECO:0000256" key="7">
    <source>
        <dbReference type="PIRSR" id="PIRSR001217-1"/>
    </source>
</evidence>
<gene>
    <name evidence="10" type="ORF">SAMN02927903_02165</name>
</gene>
<evidence type="ECO:0000256" key="1">
    <source>
        <dbReference type="ARBA" id="ARBA00004370"/>
    </source>
</evidence>
<dbReference type="CDD" id="cd07018">
    <property type="entry name" value="S49_SppA_67K_type"/>
    <property type="match status" value="1"/>
</dbReference>
<dbReference type="NCBIfam" id="TIGR00705">
    <property type="entry name" value="SppA_67K"/>
    <property type="match status" value="1"/>
</dbReference>
<dbReference type="AlphaFoldDB" id="A0A1G5I8P9"/>
<evidence type="ECO:0000313" key="11">
    <source>
        <dbReference type="Proteomes" id="UP000199354"/>
    </source>
</evidence>
<organism evidence="10 11">
    <name type="scientific">Flavobacterium caeni</name>
    <dbReference type="NCBI Taxonomy" id="490189"/>
    <lineage>
        <taxon>Bacteria</taxon>
        <taxon>Pseudomonadati</taxon>
        <taxon>Bacteroidota</taxon>
        <taxon>Flavobacteriia</taxon>
        <taxon>Flavobacteriales</taxon>
        <taxon>Flavobacteriaceae</taxon>
        <taxon>Flavobacterium</taxon>
    </lineage>
</organism>
<keyword evidence="11" id="KW-1185">Reference proteome</keyword>
<dbReference type="InterPro" id="IPR029045">
    <property type="entry name" value="ClpP/crotonase-like_dom_sf"/>
</dbReference>
<dbReference type="Proteomes" id="UP000199354">
    <property type="component" value="Unassembled WGS sequence"/>
</dbReference>
<comment type="subcellular location">
    <subcellularLocation>
        <location evidence="1">Membrane</location>
    </subcellularLocation>
</comment>
<dbReference type="PANTHER" id="PTHR33209">
    <property type="entry name" value="PROTEASE 4"/>
    <property type="match status" value="1"/>
</dbReference>
<dbReference type="STRING" id="490189.SAMN02927903_02165"/>
<dbReference type="GO" id="GO:0016020">
    <property type="term" value="C:membrane"/>
    <property type="evidence" value="ECO:0007669"/>
    <property type="project" value="UniProtKB-SubCell"/>
</dbReference>
<keyword evidence="8" id="KW-1133">Transmembrane helix</keyword>
<feature type="active site" description="Nucleophile" evidence="7">
    <location>
        <position position="403"/>
    </location>
</feature>
<evidence type="ECO:0000256" key="3">
    <source>
        <dbReference type="ARBA" id="ARBA00022670"/>
    </source>
</evidence>
<evidence type="ECO:0000256" key="8">
    <source>
        <dbReference type="SAM" id="Phobius"/>
    </source>
</evidence>
<feature type="active site" description="Proton donor/acceptor" evidence="7">
    <location>
        <position position="207"/>
    </location>
</feature>